<evidence type="ECO:0000256" key="1">
    <source>
        <dbReference type="ARBA" id="ARBA00005568"/>
    </source>
</evidence>
<dbReference type="FunFam" id="3.20.20.60:FF:000004">
    <property type="entry name" value="5-keto-4-deoxy-D-glucarate aldolase"/>
    <property type="match status" value="1"/>
</dbReference>
<protein>
    <submittedName>
        <fullName evidence="5">4-hydroxy-2-oxoheptanedioate aldolase</fullName>
        <ecNumber evidence="5">4.1.2.52</ecNumber>
    </submittedName>
</protein>
<dbReference type="InterPro" id="IPR015813">
    <property type="entry name" value="Pyrv/PenolPyrv_kinase-like_dom"/>
</dbReference>
<dbReference type="Pfam" id="PF03328">
    <property type="entry name" value="HpcH_HpaI"/>
    <property type="match status" value="1"/>
</dbReference>
<evidence type="ECO:0000313" key="6">
    <source>
        <dbReference type="Proteomes" id="UP000551501"/>
    </source>
</evidence>
<comment type="caution">
    <text evidence="5">The sequence shown here is derived from an EMBL/GenBank/DDBJ whole genome shotgun (WGS) entry which is preliminary data.</text>
</comment>
<evidence type="ECO:0000256" key="2">
    <source>
        <dbReference type="ARBA" id="ARBA00022723"/>
    </source>
</evidence>
<dbReference type="RefSeq" id="WP_183370257.1">
    <property type="nucleotide sequence ID" value="NZ_BAABHL010000034.1"/>
</dbReference>
<dbReference type="InterPro" id="IPR005000">
    <property type="entry name" value="Aldolase/citrate-lyase_domain"/>
</dbReference>
<dbReference type="EMBL" id="JACIFP010000001">
    <property type="protein sequence ID" value="MBB4135178.1"/>
    <property type="molecule type" value="Genomic_DNA"/>
</dbReference>
<dbReference type="Gene3D" id="3.20.20.60">
    <property type="entry name" value="Phosphoenolpyruvate-binding domains"/>
    <property type="match status" value="1"/>
</dbReference>
<accession>A0A840EXW0</accession>
<organism evidence="5 6">
    <name type="scientific">Gordonia humi</name>
    <dbReference type="NCBI Taxonomy" id="686429"/>
    <lineage>
        <taxon>Bacteria</taxon>
        <taxon>Bacillati</taxon>
        <taxon>Actinomycetota</taxon>
        <taxon>Actinomycetes</taxon>
        <taxon>Mycobacteriales</taxon>
        <taxon>Gordoniaceae</taxon>
        <taxon>Gordonia</taxon>
    </lineage>
</organism>
<dbReference type="GO" id="GO:0005737">
    <property type="term" value="C:cytoplasm"/>
    <property type="evidence" value="ECO:0007669"/>
    <property type="project" value="UniProtKB-ARBA"/>
</dbReference>
<dbReference type="PANTHER" id="PTHR30502:SF0">
    <property type="entry name" value="PHOSPHOENOLPYRUVATE CARBOXYLASE FAMILY PROTEIN"/>
    <property type="match status" value="1"/>
</dbReference>
<keyword evidence="2" id="KW-0479">Metal-binding</keyword>
<gene>
    <name evidence="5" type="ORF">BKA16_001730</name>
</gene>
<evidence type="ECO:0000259" key="4">
    <source>
        <dbReference type="Pfam" id="PF03328"/>
    </source>
</evidence>
<name>A0A840EXW0_9ACTN</name>
<keyword evidence="6" id="KW-1185">Reference proteome</keyword>
<dbReference type="GO" id="GO:0046872">
    <property type="term" value="F:metal ion binding"/>
    <property type="evidence" value="ECO:0007669"/>
    <property type="project" value="UniProtKB-KW"/>
</dbReference>
<dbReference type="Proteomes" id="UP000551501">
    <property type="component" value="Unassembled WGS sequence"/>
</dbReference>
<dbReference type="InterPro" id="IPR040442">
    <property type="entry name" value="Pyrv_kinase-like_dom_sf"/>
</dbReference>
<feature type="domain" description="HpcH/HpaI aldolase/citrate lyase" evidence="4">
    <location>
        <begin position="21"/>
        <end position="245"/>
    </location>
</feature>
<evidence type="ECO:0000256" key="3">
    <source>
        <dbReference type="ARBA" id="ARBA00023239"/>
    </source>
</evidence>
<proteinExistence type="inferred from homology"/>
<dbReference type="InterPro" id="IPR050251">
    <property type="entry name" value="HpcH-HpaI_aldolase"/>
</dbReference>
<dbReference type="GO" id="GO:0016832">
    <property type="term" value="F:aldehyde-lyase activity"/>
    <property type="evidence" value="ECO:0007669"/>
    <property type="project" value="UniProtKB-ARBA"/>
</dbReference>
<dbReference type="EC" id="4.1.2.52" evidence="5"/>
<dbReference type="AlphaFoldDB" id="A0A840EXW0"/>
<comment type="similarity">
    <text evidence="1">Belongs to the HpcH/HpaI aldolase family.</text>
</comment>
<sequence>MTDAPVTHTAWTEALRQDRPRFGMWIASGDTYTAEICAGAGLDWLLLDLEHAPNDIRSTLAQLQATAAYPVHVVVRAPDGDPVMIKRLLDIGVTDLMVPMVDTAEEAAALVAATRYPPAGIRGVGSALSRASRWNRTPGYLTVADTTVSLTVQVESTAGLAELPAITRTDGVDAVFIGPADLAASMGHLGRPEHPDVVATIARSIGIIKDAGAFAGVNAFNPDLVETYTAAGADFVLVGADVAILARGSEALATRYITDSTHPTLDSGAH</sequence>
<keyword evidence="3 5" id="KW-0456">Lyase</keyword>
<reference evidence="5 6" key="1">
    <citation type="submission" date="2020-08" db="EMBL/GenBank/DDBJ databases">
        <title>Sequencing the genomes of 1000 actinobacteria strains.</title>
        <authorList>
            <person name="Klenk H.-P."/>
        </authorList>
    </citation>
    <scope>NUCLEOTIDE SEQUENCE [LARGE SCALE GENOMIC DNA]</scope>
    <source>
        <strain evidence="5 6">DSM 45298</strain>
    </source>
</reference>
<dbReference type="PANTHER" id="PTHR30502">
    <property type="entry name" value="2-KETO-3-DEOXY-L-RHAMNONATE ALDOLASE"/>
    <property type="match status" value="1"/>
</dbReference>
<dbReference type="SUPFAM" id="SSF51621">
    <property type="entry name" value="Phosphoenolpyruvate/pyruvate domain"/>
    <property type="match status" value="1"/>
</dbReference>
<evidence type="ECO:0000313" key="5">
    <source>
        <dbReference type="EMBL" id="MBB4135178.1"/>
    </source>
</evidence>